<dbReference type="AlphaFoldDB" id="A0A8T0FPF7"/>
<proteinExistence type="predicted"/>
<keyword evidence="1" id="KW-0732">Signal</keyword>
<feature type="signal peptide" evidence="1">
    <location>
        <begin position="1"/>
        <end position="25"/>
    </location>
</feature>
<protein>
    <recommendedName>
        <fullName evidence="2">Ig-like domain-containing protein</fullName>
    </recommendedName>
</protein>
<accession>A0A8T0FPF7</accession>
<evidence type="ECO:0000313" key="4">
    <source>
        <dbReference type="Proteomes" id="UP000807504"/>
    </source>
</evidence>
<dbReference type="InterPro" id="IPR007110">
    <property type="entry name" value="Ig-like_dom"/>
</dbReference>
<evidence type="ECO:0000256" key="1">
    <source>
        <dbReference type="SAM" id="SignalP"/>
    </source>
</evidence>
<dbReference type="PROSITE" id="PS50835">
    <property type="entry name" value="IG_LIKE"/>
    <property type="match status" value="1"/>
</dbReference>
<organism evidence="3 4">
    <name type="scientific">Argiope bruennichi</name>
    <name type="common">Wasp spider</name>
    <name type="synonym">Aranea bruennichi</name>
    <dbReference type="NCBI Taxonomy" id="94029"/>
    <lineage>
        <taxon>Eukaryota</taxon>
        <taxon>Metazoa</taxon>
        <taxon>Ecdysozoa</taxon>
        <taxon>Arthropoda</taxon>
        <taxon>Chelicerata</taxon>
        <taxon>Arachnida</taxon>
        <taxon>Araneae</taxon>
        <taxon>Araneomorphae</taxon>
        <taxon>Entelegynae</taxon>
        <taxon>Araneoidea</taxon>
        <taxon>Araneidae</taxon>
        <taxon>Argiope</taxon>
    </lineage>
</organism>
<dbReference type="InterPro" id="IPR036179">
    <property type="entry name" value="Ig-like_dom_sf"/>
</dbReference>
<evidence type="ECO:0000313" key="3">
    <source>
        <dbReference type="EMBL" id="KAF8792462.1"/>
    </source>
</evidence>
<evidence type="ECO:0000259" key="2">
    <source>
        <dbReference type="PROSITE" id="PS50835"/>
    </source>
</evidence>
<reference evidence="3" key="2">
    <citation type="submission" date="2020-06" db="EMBL/GenBank/DDBJ databases">
        <authorList>
            <person name="Sheffer M."/>
        </authorList>
    </citation>
    <scope>NUCLEOTIDE SEQUENCE</scope>
</reference>
<comment type="caution">
    <text evidence="3">The sequence shown here is derived from an EMBL/GenBank/DDBJ whole genome shotgun (WGS) entry which is preliminary data.</text>
</comment>
<dbReference type="PANTHER" id="PTHR21261">
    <property type="entry name" value="BEAT PROTEIN"/>
    <property type="match status" value="1"/>
</dbReference>
<dbReference type="PANTHER" id="PTHR21261:SF2">
    <property type="entry name" value="GH04238P-RELATED"/>
    <property type="match status" value="1"/>
</dbReference>
<reference evidence="3" key="1">
    <citation type="journal article" date="2020" name="bioRxiv">
        <title>Chromosome-level reference genome of the European wasp spider Argiope bruennichi: a resource for studies on range expansion and evolutionary adaptation.</title>
        <authorList>
            <person name="Sheffer M.M."/>
            <person name="Hoppe A."/>
            <person name="Krehenwinkel H."/>
            <person name="Uhl G."/>
            <person name="Kuss A.W."/>
            <person name="Jensen L."/>
            <person name="Jensen C."/>
            <person name="Gillespie R.G."/>
            <person name="Hoff K.J."/>
            <person name="Prost S."/>
        </authorList>
    </citation>
    <scope>NUCLEOTIDE SEQUENCE</scope>
</reference>
<name>A0A8T0FPF7_ARGBR</name>
<dbReference type="OMA" id="QWIPPIP"/>
<dbReference type="OrthoDB" id="6478865at2759"/>
<feature type="domain" description="Ig-like" evidence="2">
    <location>
        <begin position="37"/>
        <end position="142"/>
    </location>
</feature>
<dbReference type="InterPro" id="IPR013783">
    <property type="entry name" value="Ig-like_fold"/>
</dbReference>
<dbReference type="EMBL" id="JABXBU010000003">
    <property type="protein sequence ID" value="KAF8792462.1"/>
    <property type="molecule type" value="Genomic_DNA"/>
</dbReference>
<feature type="chain" id="PRO_5035868832" description="Ig-like domain-containing protein" evidence="1">
    <location>
        <begin position="26"/>
        <end position="285"/>
    </location>
</feature>
<sequence length="285" mass="33107">MGSPMARIIYRWLLACMLNLNVCFGVEIRRLSVPRWVENGTEKSVTLDCEYVYNENDIRLVVKWFFEENLEPVYQWIPELGVRHTSGILRGRLDLNYTVNTVDAYSRYRALKISEPSTELSGKYTCLVTSLAGQDSREQLMTVFVPAQTMDVKFHTTPNKLNVSCEATGLFPRPKLKLYRLLPKERTPAIVKDVSISTSNLRDTYNTSLYKTFEHEELNFPATTGFECVVEIPGTNYQRRKRVAYYADVMNSEDHQVSRNLHFILFISTALCILHRKIYFLIYEL</sequence>
<keyword evidence="4" id="KW-1185">Reference proteome</keyword>
<dbReference type="SUPFAM" id="SSF48726">
    <property type="entry name" value="Immunoglobulin"/>
    <property type="match status" value="1"/>
</dbReference>
<gene>
    <name evidence="3" type="ORF">HNY73_004054</name>
</gene>
<dbReference type="Gene3D" id="2.60.40.10">
    <property type="entry name" value="Immunoglobulins"/>
    <property type="match status" value="1"/>
</dbReference>
<dbReference type="Proteomes" id="UP000807504">
    <property type="component" value="Unassembled WGS sequence"/>
</dbReference>